<dbReference type="RefSeq" id="WP_087471222.1">
    <property type="nucleotide sequence ID" value="NZ_CP021383.1"/>
</dbReference>
<accession>A0A1Y0HXG3</accession>
<protein>
    <submittedName>
        <fullName evidence="9">1,4-beta-xylanase</fullName>
    </submittedName>
</protein>
<dbReference type="Pfam" id="PF17851">
    <property type="entry name" value="GH43_C2"/>
    <property type="match status" value="1"/>
</dbReference>
<dbReference type="InterPro" id="IPR051795">
    <property type="entry name" value="Glycosyl_Hydrlase_43"/>
</dbReference>
<dbReference type="GO" id="GO:0004553">
    <property type="term" value="F:hydrolase activity, hydrolyzing O-glycosyl compounds"/>
    <property type="evidence" value="ECO:0007669"/>
    <property type="project" value="InterPro"/>
</dbReference>
<dbReference type="InterPro" id="IPR023296">
    <property type="entry name" value="Glyco_hydro_beta-prop_sf"/>
</dbReference>
<feature type="compositionally biased region" description="Low complexity" evidence="5">
    <location>
        <begin position="29"/>
        <end position="49"/>
    </location>
</feature>
<keyword evidence="6" id="KW-0732">Signal</keyword>
<dbReference type="EMBL" id="CP021383">
    <property type="protein sequence ID" value="ARU52216.1"/>
    <property type="molecule type" value="Genomic_DNA"/>
</dbReference>
<organism evidence="9 10">
    <name type="scientific">Cellulosimicrobium cellulans</name>
    <name type="common">Arthrobacter luteus</name>
    <dbReference type="NCBI Taxonomy" id="1710"/>
    <lineage>
        <taxon>Bacteria</taxon>
        <taxon>Bacillati</taxon>
        <taxon>Actinomycetota</taxon>
        <taxon>Actinomycetes</taxon>
        <taxon>Micrococcales</taxon>
        <taxon>Promicromonosporaceae</taxon>
        <taxon>Cellulosimicrobium</taxon>
    </lineage>
</organism>
<keyword evidence="3 9" id="KW-0326">Glycosidase</keyword>
<feature type="domain" description="Beta-xylosidase C-terminal Concanavalin A-like" evidence="8">
    <location>
        <begin position="580"/>
        <end position="796"/>
    </location>
</feature>
<evidence type="ECO:0000313" key="9">
    <source>
        <dbReference type="EMBL" id="ARU52216.1"/>
    </source>
</evidence>
<keyword evidence="2 9" id="KW-0378">Hydrolase</keyword>
<dbReference type="AlphaFoldDB" id="A0A1Y0HXG3"/>
<feature type="signal peptide" evidence="6">
    <location>
        <begin position="1"/>
        <end position="29"/>
    </location>
</feature>
<evidence type="ECO:0000256" key="5">
    <source>
        <dbReference type="SAM" id="MobiDB-lite"/>
    </source>
</evidence>
<feature type="domain" description="CBM-cenC" evidence="7">
    <location>
        <begin position="415"/>
        <end position="543"/>
    </location>
</feature>
<dbReference type="InterPro" id="IPR006710">
    <property type="entry name" value="Glyco_hydro_43"/>
</dbReference>
<comment type="similarity">
    <text evidence="1">Belongs to the glycosyl hydrolase 43 family.</text>
</comment>
<dbReference type="Gene3D" id="2.60.120.200">
    <property type="match status" value="1"/>
</dbReference>
<evidence type="ECO:0000259" key="7">
    <source>
        <dbReference type="Pfam" id="PF02018"/>
    </source>
</evidence>
<feature type="site" description="Important for catalytic activity, responsible for pKa modulation of the active site Glu and correct orientation of both the proton donor and substrate" evidence="4">
    <location>
        <position position="186"/>
    </location>
</feature>
<evidence type="ECO:0000256" key="6">
    <source>
        <dbReference type="SAM" id="SignalP"/>
    </source>
</evidence>
<dbReference type="OrthoDB" id="9801455at2"/>
<dbReference type="GO" id="GO:0045493">
    <property type="term" value="P:xylan catabolic process"/>
    <property type="evidence" value="ECO:0007669"/>
    <property type="project" value="UniProtKB-KW"/>
</dbReference>
<evidence type="ECO:0000313" key="10">
    <source>
        <dbReference type="Proteomes" id="UP000196228"/>
    </source>
</evidence>
<dbReference type="InterPro" id="IPR013320">
    <property type="entry name" value="ConA-like_dom_sf"/>
</dbReference>
<sequence>MSRHRRRRAAATIVAGVLALGAGLPAAHATATADDEPPAATALTGLTTTDRGDGTYDVPLLRSDVPDISVTRVPAAENDEGRDVYYMISTTMHLAPGAPIMKSYDLVSWEIVGYVYDRLGVGDVSSLRNGQNGYGNGQWASSLRYHDGTFYVVFNTNDLGGSYLFRTDDVEGGAWERTPLGRSLHDPSLFFDEADGGTPYIFYGSGGTSAVRLDAGLTRIEQDFPNIFRAEDYAGEPFVGGLFEGAQVHYIDGEYYVAIITWPSGQNRQEVLLRSPHLLGRSETADGSNPYEARSALNSDGFAQGGLVEVPDGAGGYEWWGMFFRDTYPLGRIPALIPATWQDGWPTFGDDGVVRVGDTFAKPIVLDPATERRERLKSIVASDDFANDAEHRAFSDTVWEVPDAPTYDESLLGVELVANPGFEDPTTAPWAAQFGATLSRETSGTASGTGALRVAGRTLNGSGPNQQLGGKIQAGATYEVSARVRYAAGPAQVRFNLVGDWGAGVTTLAWANATPGEWTTVRGTYTVPRDADVRTFKLAVETPWGNPQPPSSSVEYLLDDVSVVGRAPDVETPTLEEVSYNGSDLDLAWQWNHAPDNRYWSLTEREGWLRLTNGHVVTGEAEYTKAPGRDLTYLEEARNTLGQRTFGPTSSAQTRIDVSGMLDGDVAGLAVYGRSFAYAGIQQVDGERTLGLVTRLQPFTDTIDREAVESFVPGSQVPLGEHADVHLKADADFASPNGQLWVQYSYSLDGRTWQPLGARQGPLVMDWSLSHFMGYRFGLFSYAKEQTGGHVDFDHFLLSDVLDADGGADRTALDAVVAEAEGLDPADYTTESWSAVTKGLASARATTAPSTQNEADAPARALALAVASLVRADTAEVAFTAEASVRALAGKDYVAVRVTNDEDVPVDVVVTTRYGSRSFADVEPGRNAYQAFASRLTSVPAGEVTVSVTRSTDGSTATRTVAYGS</sequence>
<dbReference type="InterPro" id="IPR041542">
    <property type="entry name" value="GH43_C2"/>
</dbReference>
<dbReference type="SUPFAM" id="SSF75005">
    <property type="entry name" value="Arabinanase/levansucrase/invertase"/>
    <property type="match status" value="1"/>
</dbReference>
<dbReference type="Pfam" id="PF04616">
    <property type="entry name" value="Glyco_hydro_43"/>
    <property type="match status" value="1"/>
</dbReference>
<evidence type="ECO:0000256" key="1">
    <source>
        <dbReference type="ARBA" id="ARBA00009865"/>
    </source>
</evidence>
<dbReference type="InterPro" id="IPR008979">
    <property type="entry name" value="Galactose-bd-like_sf"/>
</dbReference>
<evidence type="ECO:0000259" key="8">
    <source>
        <dbReference type="Pfam" id="PF17851"/>
    </source>
</evidence>
<gene>
    <name evidence="9" type="ORF">CBR64_12855</name>
</gene>
<dbReference type="Gene3D" id="1.20.1270.90">
    <property type="entry name" value="AF1782-like"/>
    <property type="match status" value="1"/>
</dbReference>
<evidence type="ECO:0000256" key="3">
    <source>
        <dbReference type="ARBA" id="ARBA00023295"/>
    </source>
</evidence>
<dbReference type="InterPro" id="IPR003305">
    <property type="entry name" value="CenC_carb-bd"/>
</dbReference>
<dbReference type="CDD" id="cd09001">
    <property type="entry name" value="GH43_FsAxh1-like"/>
    <property type="match status" value="1"/>
</dbReference>
<dbReference type="SUPFAM" id="SSF49899">
    <property type="entry name" value="Concanavalin A-like lectins/glucanases"/>
    <property type="match status" value="1"/>
</dbReference>
<dbReference type="PANTHER" id="PTHR42812">
    <property type="entry name" value="BETA-XYLOSIDASE"/>
    <property type="match status" value="1"/>
</dbReference>
<keyword evidence="9" id="KW-0858">Xylan degradation</keyword>
<dbReference type="Pfam" id="PF02018">
    <property type="entry name" value="CBM_4_9"/>
    <property type="match status" value="1"/>
</dbReference>
<evidence type="ECO:0000256" key="4">
    <source>
        <dbReference type="PIRSR" id="PIRSR606710-2"/>
    </source>
</evidence>
<dbReference type="KEGG" id="cceu:CBR64_12855"/>
<name>A0A1Y0HXG3_CELCE</name>
<dbReference type="PANTHER" id="PTHR42812:SF15">
    <property type="entry name" value="HYDROLASE, PUTATIVE (AFU_ORTHOLOGUE AFUA_2G00930)-RELATED"/>
    <property type="match status" value="1"/>
</dbReference>
<dbReference type="Gene3D" id="2.115.10.20">
    <property type="entry name" value="Glycosyl hydrolase domain, family 43"/>
    <property type="match status" value="1"/>
</dbReference>
<dbReference type="SUPFAM" id="SSF49785">
    <property type="entry name" value="Galactose-binding domain-like"/>
    <property type="match status" value="1"/>
</dbReference>
<evidence type="ECO:0000256" key="2">
    <source>
        <dbReference type="ARBA" id="ARBA00022801"/>
    </source>
</evidence>
<proteinExistence type="inferred from homology"/>
<dbReference type="PROSITE" id="PS51318">
    <property type="entry name" value="TAT"/>
    <property type="match status" value="1"/>
</dbReference>
<dbReference type="InterPro" id="IPR006311">
    <property type="entry name" value="TAT_signal"/>
</dbReference>
<dbReference type="Proteomes" id="UP000196228">
    <property type="component" value="Chromosome"/>
</dbReference>
<feature type="region of interest" description="Disordered" evidence="5">
    <location>
        <begin position="29"/>
        <end position="56"/>
    </location>
</feature>
<keyword evidence="9" id="KW-0119">Carbohydrate metabolism</keyword>
<feature type="chain" id="PRO_5038543916" evidence="6">
    <location>
        <begin position="30"/>
        <end position="965"/>
    </location>
</feature>
<dbReference type="Gene3D" id="2.60.120.260">
    <property type="entry name" value="Galactose-binding domain-like"/>
    <property type="match status" value="1"/>
</dbReference>
<reference evidence="9 10" key="1">
    <citation type="submission" date="2017-05" db="EMBL/GenBank/DDBJ databases">
        <authorList>
            <person name="Song R."/>
            <person name="Chenine A.L."/>
            <person name="Ruprecht R.M."/>
        </authorList>
    </citation>
    <scope>NUCLEOTIDE SEQUENCE [LARGE SCALE GENOMIC DNA]</scope>
    <source>
        <strain evidence="9 10">PSBB019</strain>
    </source>
</reference>
<keyword evidence="9" id="KW-0624">Polysaccharide degradation</keyword>